<dbReference type="Proteomes" id="UP000018888">
    <property type="component" value="Unassembled WGS sequence"/>
</dbReference>
<keyword evidence="1" id="KW-0812">Transmembrane</keyword>
<feature type="transmembrane region" description="Helical" evidence="1">
    <location>
        <begin position="108"/>
        <end position="129"/>
    </location>
</feature>
<reference evidence="2 3" key="2">
    <citation type="journal article" date="2018" name="New Phytol.">
        <title>High intraspecific genome diversity in the model arbuscular mycorrhizal symbiont Rhizophagus irregularis.</title>
        <authorList>
            <person name="Chen E.C.H."/>
            <person name="Morin E."/>
            <person name="Beaudet D."/>
            <person name="Noel J."/>
            <person name="Yildirir G."/>
            <person name="Ndikumana S."/>
            <person name="Charron P."/>
            <person name="St-Onge C."/>
            <person name="Giorgi J."/>
            <person name="Kruger M."/>
            <person name="Marton T."/>
            <person name="Ropars J."/>
            <person name="Grigoriev I.V."/>
            <person name="Hainaut M."/>
            <person name="Henrissat B."/>
            <person name="Roux C."/>
            <person name="Martin F."/>
            <person name="Corradi N."/>
        </authorList>
    </citation>
    <scope>NUCLEOTIDE SEQUENCE [LARGE SCALE GENOMIC DNA]</scope>
    <source>
        <strain evidence="2 3">DAOM 197198</strain>
    </source>
</reference>
<proteinExistence type="predicted"/>
<keyword evidence="1" id="KW-1133">Transmembrane helix</keyword>
<reference evidence="2 3" key="1">
    <citation type="journal article" date="2013" name="Proc. Natl. Acad. Sci. U.S.A.">
        <title>Genome of an arbuscular mycorrhizal fungus provides insight into the oldest plant symbiosis.</title>
        <authorList>
            <person name="Tisserant E."/>
            <person name="Malbreil M."/>
            <person name="Kuo A."/>
            <person name="Kohler A."/>
            <person name="Symeonidi A."/>
            <person name="Balestrini R."/>
            <person name="Charron P."/>
            <person name="Duensing N."/>
            <person name="Frei Dit Frey N."/>
            <person name="Gianinazzi-Pearson V."/>
            <person name="Gilbert L.B."/>
            <person name="Handa Y."/>
            <person name="Herr J.R."/>
            <person name="Hijri M."/>
            <person name="Koul R."/>
            <person name="Kawaguchi M."/>
            <person name="Krajinski F."/>
            <person name="Lammers P.J."/>
            <person name="Masclaux F.G."/>
            <person name="Murat C."/>
            <person name="Morin E."/>
            <person name="Ndikumana S."/>
            <person name="Pagni M."/>
            <person name="Petitpierre D."/>
            <person name="Requena N."/>
            <person name="Rosikiewicz P."/>
            <person name="Riley R."/>
            <person name="Saito K."/>
            <person name="San Clemente H."/>
            <person name="Shapiro H."/>
            <person name="van Tuinen D."/>
            <person name="Becard G."/>
            <person name="Bonfante P."/>
            <person name="Paszkowski U."/>
            <person name="Shachar-Hill Y.Y."/>
            <person name="Tuskan G.A."/>
            <person name="Young P.W."/>
            <person name="Sanders I.R."/>
            <person name="Henrissat B."/>
            <person name="Rensing S.A."/>
            <person name="Grigoriev I.V."/>
            <person name="Corradi N."/>
            <person name="Roux C."/>
            <person name="Martin F."/>
        </authorList>
    </citation>
    <scope>NUCLEOTIDE SEQUENCE [LARGE SCALE GENOMIC DNA]</scope>
    <source>
        <strain evidence="2 3">DAOM 197198</strain>
    </source>
</reference>
<protein>
    <submittedName>
        <fullName evidence="2">Uncharacterized protein</fullName>
    </submittedName>
</protein>
<comment type="caution">
    <text evidence="2">The sequence shown here is derived from an EMBL/GenBank/DDBJ whole genome shotgun (WGS) entry which is preliminary data.</text>
</comment>
<organism evidence="2 3">
    <name type="scientific">Rhizophagus irregularis (strain DAOM 181602 / DAOM 197198 / MUCL 43194)</name>
    <name type="common">Arbuscular mycorrhizal fungus</name>
    <name type="synonym">Glomus intraradices</name>
    <dbReference type="NCBI Taxonomy" id="747089"/>
    <lineage>
        <taxon>Eukaryota</taxon>
        <taxon>Fungi</taxon>
        <taxon>Fungi incertae sedis</taxon>
        <taxon>Mucoromycota</taxon>
        <taxon>Glomeromycotina</taxon>
        <taxon>Glomeromycetes</taxon>
        <taxon>Glomerales</taxon>
        <taxon>Glomeraceae</taxon>
        <taxon>Rhizophagus</taxon>
    </lineage>
</organism>
<evidence type="ECO:0000256" key="1">
    <source>
        <dbReference type="SAM" id="Phobius"/>
    </source>
</evidence>
<dbReference type="AlphaFoldDB" id="A0A2P4P5P6"/>
<sequence length="154" mass="17985">YRENDFDRSKNNIEIIDNEFDTVGESDDTNTFEMVKNENETMKIIIITLDSDYKKDKKNIAYFLTLIAFSLSALLENLKTKDSPIFCLTSRSVAKANIINIPNDKNPIFINAMKIISHIIDGINIFSIFKFVRSNMRMINVIKINNIFKYKTWR</sequence>
<evidence type="ECO:0000313" key="2">
    <source>
        <dbReference type="EMBL" id="POG60712.1"/>
    </source>
</evidence>
<feature type="non-terminal residue" evidence="2">
    <location>
        <position position="1"/>
    </location>
</feature>
<feature type="transmembrane region" description="Helical" evidence="1">
    <location>
        <begin position="59"/>
        <end position="75"/>
    </location>
</feature>
<accession>A0A2P4P5P6</accession>
<dbReference type="EMBL" id="AUPC02000374">
    <property type="protein sequence ID" value="POG60712.1"/>
    <property type="molecule type" value="Genomic_DNA"/>
</dbReference>
<name>A0A2P4P5P6_RHIID</name>
<gene>
    <name evidence="2" type="ORF">GLOIN_2v1710555</name>
</gene>
<keyword evidence="1" id="KW-0472">Membrane</keyword>
<evidence type="ECO:0000313" key="3">
    <source>
        <dbReference type="Proteomes" id="UP000018888"/>
    </source>
</evidence>
<keyword evidence="3" id="KW-1185">Reference proteome</keyword>